<dbReference type="Proteomes" id="UP001209083">
    <property type="component" value="Chromosome"/>
</dbReference>
<dbReference type="PANTHER" id="PTHR43792">
    <property type="entry name" value="GNAT FAMILY, PUTATIVE (AFU_ORTHOLOGUE AFUA_3G00765)-RELATED-RELATED"/>
    <property type="match status" value="1"/>
</dbReference>
<organism evidence="3 4">
    <name type="scientific">Saxibacter everestensis</name>
    <dbReference type="NCBI Taxonomy" id="2909229"/>
    <lineage>
        <taxon>Bacteria</taxon>
        <taxon>Bacillati</taxon>
        <taxon>Actinomycetota</taxon>
        <taxon>Actinomycetes</taxon>
        <taxon>Micrococcales</taxon>
        <taxon>Brevibacteriaceae</taxon>
        <taxon>Saxibacter</taxon>
    </lineage>
</organism>
<dbReference type="EMBL" id="CP090958">
    <property type="protein sequence ID" value="WGW12131.1"/>
    <property type="molecule type" value="Genomic_DNA"/>
</dbReference>
<dbReference type="Pfam" id="PF13302">
    <property type="entry name" value="Acetyltransf_3"/>
    <property type="match status" value="1"/>
</dbReference>
<dbReference type="PANTHER" id="PTHR43792:SF1">
    <property type="entry name" value="N-ACETYLTRANSFERASE DOMAIN-CONTAINING PROTEIN"/>
    <property type="match status" value="1"/>
</dbReference>
<evidence type="ECO:0000259" key="2">
    <source>
        <dbReference type="PROSITE" id="PS51186"/>
    </source>
</evidence>
<reference evidence="3 4" key="1">
    <citation type="submission" date="2023-05" db="EMBL/GenBank/DDBJ databases">
        <title>Lithophilousrod everest ZFBP1038 complete genpme.</title>
        <authorList>
            <person name="Tian M."/>
        </authorList>
    </citation>
    <scope>NUCLEOTIDE SEQUENCE [LARGE SCALE GENOMIC DNA]</scope>
    <source>
        <strain evidence="3 4">ZFBP1038</strain>
    </source>
</reference>
<keyword evidence="4" id="KW-1185">Reference proteome</keyword>
<evidence type="ECO:0000256" key="1">
    <source>
        <dbReference type="SAM" id="MobiDB-lite"/>
    </source>
</evidence>
<evidence type="ECO:0000313" key="3">
    <source>
        <dbReference type="EMBL" id="WGW12131.1"/>
    </source>
</evidence>
<dbReference type="PROSITE" id="PS51186">
    <property type="entry name" value="GNAT"/>
    <property type="match status" value="1"/>
</dbReference>
<dbReference type="SUPFAM" id="SSF55729">
    <property type="entry name" value="Acyl-CoA N-acyltransferases (Nat)"/>
    <property type="match status" value="1"/>
</dbReference>
<protein>
    <submittedName>
        <fullName evidence="3">GNAT family N-acetyltransferase</fullName>
    </submittedName>
</protein>
<dbReference type="RefSeq" id="WP_349638930.1">
    <property type="nucleotide sequence ID" value="NZ_CP090958.1"/>
</dbReference>
<proteinExistence type="predicted"/>
<accession>A0ABY8QV71</accession>
<dbReference type="InterPro" id="IPR016181">
    <property type="entry name" value="Acyl_CoA_acyltransferase"/>
</dbReference>
<gene>
    <name evidence="3" type="ORF">LWF01_18950</name>
</gene>
<evidence type="ECO:0000313" key="4">
    <source>
        <dbReference type="Proteomes" id="UP001209083"/>
    </source>
</evidence>
<feature type="region of interest" description="Disordered" evidence="1">
    <location>
        <begin position="20"/>
        <end position="51"/>
    </location>
</feature>
<name>A0ABY8QV71_9MICO</name>
<feature type="domain" description="N-acetyltransferase" evidence="2">
    <location>
        <begin position="17"/>
        <end position="180"/>
    </location>
</feature>
<sequence>MTQQDVDDWTPLRTESLLLRRPRPDDLDPAVQIHTDPSTNRHHPEPWTVTEESSARRFQELGEHWERHGFGVWVVEQLEQPGVIVGFTGLSHRTVHQRSALNLYYRYAPDVWGKGYATEAASTAVRHAAIHLSDLPVLAYTTPDNLGSQRTALRVGLDRMSELDIEHEHYTDIFFAHNWPAGAKSRESSGS</sequence>
<dbReference type="Gene3D" id="3.40.630.30">
    <property type="match status" value="1"/>
</dbReference>
<dbReference type="InterPro" id="IPR000182">
    <property type="entry name" value="GNAT_dom"/>
</dbReference>
<dbReference type="InterPro" id="IPR051531">
    <property type="entry name" value="N-acetyltransferase"/>
</dbReference>